<name>A0A426Y699_ENSVE</name>
<feature type="compositionally biased region" description="Basic and acidic residues" evidence="1">
    <location>
        <begin position="77"/>
        <end position="103"/>
    </location>
</feature>
<evidence type="ECO:0000256" key="1">
    <source>
        <dbReference type="SAM" id="MobiDB-lite"/>
    </source>
</evidence>
<organism evidence="2 3">
    <name type="scientific">Ensete ventricosum</name>
    <name type="common">Abyssinian banana</name>
    <name type="synonym">Musa ensete</name>
    <dbReference type="NCBI Taxonomy" id="4639"/>
    <lineage>
        <taxon>Eukaryota</taxon>
        <taxon>Viridiplantae</taxon>
        <taxon>Streptophyta</taxon>
        <taxon>Embryophyta</taxon>
        <taxon>Tracheophyta</taxon>
        <taxon>Spermatophyta</taxon>
        <taxon>Magnoliopsida</taxon>
        <taxon>Liliopsida</taxon>
        <taxon>Zingiberales</taxon>
        <taxon>Musaceae</taxon>
        <taxon>Ensete</taxon>
    </lineage>
</organism>
<comment type="caution">
    <text evidence="2">The sequence shown here is derived from an EMBL/GenBank/DDBJ whole genome shotgun (WGS) entry which is preliminary data.</text>
</comment>
<accession>A0A426Y699</accession>
<dbReference type="Proteomes" id="UP000287651">
    <property type="component" value="Unassembled WGS sequence"/>
</dbReference>
<sequence>MPSTKFLYLHQNDILDTTSPPVRAYPAPNFPSGTREIEVKFESAQREGEGKGVTRGRRKYVRIGHGGRFTRRRRSHYAGEEAGDRGETKGGEGEDLSLGRRSQEEAIIDSGRKYFQKVRLGSG</sequence>
<reference evidence="2 3" key="1">
    <citation type="journal article" date="2014" name="Agronomy (Basel)">
        <title>A Draft Genome Sequence for Ensete ventricosum, the Drought-Tolerant Tree Against Hunger.</title>
        <authorList>
            <person name="Harrison J."/>
            <person name="Moore K.A."/>
            <person name="Paszkiewicz K."/>
            <person name="Jones T."/>
            <person name="Grant M."/>
            <person name="Ambacheew D."/>
            <person name="Muzemil S."/>
            <person name="Studholme D.J."/>
        </authorList>
    </citation>
    <scope>NUCLEOTIDE SEQUENCE [LARGE SCALE GENOMIC DNA]</scope>
</reference>
<protein>
    <submittedName>
        <fullName evidence="2">Uncharacterized protein</fullName>
    </submittedName>
</protein>
<evidence type="ECO:0000313" key="2">
    <source>
        <dbReference type="EMBL" id="RRT47287.1"/>
    </source>
</evidence>
<proteinExistence type="predicted"/>
<evidence type="ECO:0000313" key="3">
    <source>
        <dbReference type="Proteomes" id="UP000287651"/>
    </source>
</evidence>
<dbReference type="AlphaFoldDB" id="A0A426Y699"/>
<gene>
    <name evidence="2" type="ORF">B296_00013335</name>
</gene>
<feature type="region of interest" description="Disordered" evidence="1">
    <location>
        <begin position="44"/>
        <end position="103"/>
    </location>
</feature>
<dbReference type="EMBL" id="AMZH03014645">
    <property type="protein sequence ID" value="RRT47287.1"/>
    <property type="molecule type" value="Genomic_DNA"/>
</dbReference>